<proteinExistence type="predicted"/>
<gene>
    <name evidence="1" type="ORF">UFOVP1351_29</name>
</gene>
<evidence type="ECO:0000313" key="1">
    <source>
        <dbReference type="EMBL" id="CAB4200198.1"/>
    </source>
</evidence>
<organism evidence="1">
    <name type="scientific">uncultured Caudovirales phage</name>
    <dbReference type="NCBI Taxonomy" id="2100421"/>
    <lineage>
        <taxon>Viruses</taxon>
        <taxon>Duplodnaviria</taxon>
        <taxon>Heunggongvirae</taxon>
        <taxon>Uroviricota</taxon>
        <taxon>Caudoviricetes</taxon>
        <taxon>Peduoviridae</taxon>
        <taxon>Maltschvirus</taxon>
        <taxon>Maltschvirus maltsch</taxon>
    </lineage>
</organism>
<accession>A0A6J5RS58</accession>
<reference evidence="1" key="1">
    <citation type="submission" date="2020-05" db="EMBL/GenBank/DDBJ databases">
        <authorList>
            <person name="Chiriac C."/>
            <person name="Salcher M."/>
            <person name="Ghai R."/>
            <person name="Kavagutti S V."/>
        </authorList>
    </citation>
    <scope>NUCLEOTIDE SEQUENCE</scope>
</reference>
<protein>
    <recommendedName>
        <fullName evidence="2">Lipoprotein</fullName>
    </recommendedName>
</protein>
<name>A0A6J5RS58_9CAUD</name>
<sequence>MRFAFAVLFSLILTGCATGAIKRKAVLINAGDSKETVMTTLGTPEDRQFKGGREAWQYCETGGVGDYYTVIWFSDGKVSGSSNYSRSDIIGPCSAGFNRVNFEEAPDMTVEVRKR</sequence>
<dbReference type="EMBL" id="LR797306">
    <property type="protein sequence ID" value="CAB4200198.1"/>
    <property type="molecule type" value="Genomic_DNA"/>
</dbReference>
<evidence type="ECO:0008006" key="2">
    <source>
        <dbReference type="Google" id="ProtNLM"/>
    </source>
</evidence>
<dbReference type="PROSITE" id="PS51257">
    <property type="entry name" value="PROKAR_LIPOPROTEIN"/>
    <property type="match status" value="1"/>
</dbReference>